<dbReference type="Proteomes" id="UP000030745">
    <property type="component" value="Unassembled WGS sequence"/>
</dbReference>
<dbReference type="GO" id="GO:0003735">
    <property type="term" value="F:structural constituent of ribosome"/>
    <property type="evidence" value="ECO:0007669"/>
    <property type="project" value="TreeGrafter"/>
</dbReference>
<protein>
    <recommendedName>
        <fullName evidence="7">Small ribosomal subunit protein mS29</fullName>
    </recommendedName>
</protein>
<dbReference type="VEuPathDB" id="FungiDB:SPRG_22184"/>
<reference evidence="8 9" key="1">
    <citation type="journal article" date="2013" name="PLoS Genet.">
        <title>Distinctive expansion of potential virulence genes in the genome of the oomycete fish pathogen Saprolegnia parasitica.</title>
        <authorList>
            <person name="Jiang R.H."/>
            <person name="de Bruijn I."/>
            <person name="Haas B.J."/>
            <person name="Belmonte R."/>
            <person name="Lobach L."/>
            <person name="Christie J."/>
            <person name="van den Ackerveken G."/>
            <person name="Bottin A."/>
            <person name="Bulone V."/>
            <person name="Diaz-Moreno S.M."/>
            <person name="Dumas B."/>
            <person name="Fan L."/>
            <person name="Gaulin E."/>
            <person name="Govers F."/>
            <person name="Grenville-Briggs L.J."/>
            <person name="Horner N.R."/>
            <person name="Levin J.Z."/>
            <person name="Mammella M."/>
            <person name="Meijer H.J."/>
            <person name="Morris P."/>
            <person name="Nusbaum C."/>
            <person name="Oome S."/>
            <person name="Phillips A.J."/>
            <person name="van Rooyen D."/>
            <person name="Rzeszutek E."/>
            <person name="Saraiva M."/>
            <person name="Secombes C.J."/>
            <person name="Seidl M.F."/>
            <person name="Snel B."/>
            <person name="Stassen J.H."/>
            <person name="Sykes S."/>
            <person name="Tripathy S."/>
            <person name="van den Berg H."/>
            <person name="Vega-Arreguin J.C."/>
            <person name="Wawra S."/>
            <person name="Young S.K."/>
            <person name="Zeng Q."/>
            <person name="Dieguez-Uribeondo J."/>
            <person name="Russ C."/>
            <person name="Tyler B.M."/>
            <person name="van West P."/>
        </authorList>
    </citation>
    <scope>NUCLEOTIDE SEQUENCE [LARGE SCALE GENOMIC DNA]</scope>
    <source>
        <strain evidence="8 9">CBS 223.65</strain>
    </source>
</reference>
<comment type="subcellular location">
    <subcellularLocation>
        <location evidence="1">Mitochondrion</location>
    </subcellularLocation>
</comment>
<name>A0A067CQ98_SAPPC</name>
<evidence type="ECO:0000256" key="5">
    <source>
        <dbReference type="ARBA" id="ARBA00023128"/>
    </source>
</evidence>
<evidence type="ECO:0000256" key="4">
    <source>
        <dbReference type="ARBA" id="ARBA00022980"/>
    </source>
</evidence>
<dbReference type="InterPro" id="IPR019368">
    <property type="entry name" value="Ribosomal_mS29"/>
</dbReference>
<comment type="similarity">
    <text evidence="2">Belongs to the mitochondrion-specific ribosomal protein mS29 family.</text>
</comment>
<evidence type="ECO:0000313" key="9">
    <source>
        <dbReference type="Proteomes" id="UP000030745"/>
    </source>
</evidence>
<dbReference type="OMA" id="NEAPYVM"/>
<dbReference type="OrthoDB" id="274828at2759"/>
<evidence type="ECO:0000256" key="1">
    <source>
        <dbReference type="ARBA" id="ARBA00004173"/>
    </source>
</evidence>
<dbReference type="RefSeq" id="XP_012200348.1">
    <property type="nucleotide sequence ID" value="XM_012344958.1"/>
</dbReference>
<keyword evidence="6" id="KW-0687">Ribonucleoprotein</keyword>
<evidence type="ECO:0000256" key="7">
    <source>
        <dbReference type="ARBA" id="ARBA00035140"/>
    </source>
</evidence>
<dbReference type="STRING" id="695850.A0A067CQ98"/>
<proteinExistence type="inferred from homology"/>
<evidence type="ECO:0000256" key="2">
    <source>
        <dbReference type="ARBA" id="ARBA00009863"/>
    </source>
</evidence>
<accession>A0A067CQ98</accession>
<dbReference type="KEGG" id="spar:SPRG_22184"/>
<evidence type="ECO:0000256" key="3">
    <source>
        <dbReference type="ARBA" id="ARBA00022946"/>
    </source>
</evidence>
<sequence length="407" mass="45996">MLSTAAKLIPRASRLRFVQASRLAAFSTEAPVAAEATEAAPAGVKAISAAHPISQVEKEDLLKFFELSDAQIKNNFPEGMPKRIKEYFELTEPQKQFMLRKPTLDILSVMKDFPNNWPAHWPEKAFVLTASVARARGTYRQATCVALLQIVNFARENGWIVLFAPHVRAWCYEAPYVTKSAHIQGKYDIDVVAMDVLKQLIQSHGHQLAELPLSADYGDKYYPHTFEKKPKSTSEYDKASLTLLDMAENGLKDDLLSCAALVDLRAELAKVTKFPVLIAIDEYNTLFEKTVFGYEGHDVAPRDISFIHALADVDETGHREDRSLANGLFVAATTKNFPSAFKFTHQVDCKRLRKVMHPYSHEELDQLIAYLRSINFWKKDLTPTEVSFLRLMTKNVPVKVFKQACIM</sequence>
<evidence type="ECO:0000313" key="8">
    <source>
        <dbReference type="EMBL" id="KDO28997.1"/>
    </source>
</evidence>
<gene>
    <name evidence="8" type="ORF">SPRG_22184</name>
</gene>
<keyword evidence="5" id="KW-0496">Mitochondrion</keyword>
<dbReference type="AlphaFoldDB" id="A0A067CQ98"/>
<dbReference type="PANTHER" id="PTHR12810:SF0">
    <property type="entry name" value="SMALL RIBOSOMAL SUBUNIT PROTEIN MS29"/>
    <property type="match status" value="1"/>
</dbReference>
<dbReference type="Pfam" id="PF10236">
    <property type="entry name" value="DAP3"/>
    <property type="match status" value="1"/>
</dbReference>
<dbReference type="PANTHER" id="PTHR12810">
    <property type="entry name" value="MITOCHONDRIAL 28S RIBOSOMAL PROTEIN S29"/>
    <property type="match status" value="1"/>
</dbReference>
<keyword evidence="4" id="KW-0689">Ribosomal protein</keyword>
<dbReference type="GO" id="GO:0005763">
    <property type="term" value="C:mitochondrial small ribosomal subunit"/>
    <property type="evidence" value="ECO:0007669"/>
    <property type="project" value="TreeGrafter"/>
</dbReference>
<dbReference type="GeneID" id="24142567"/>
<evidence type="ECO:0000256" key="6">
    <source>
        <dbReference type="ARBA" id="ARBA00023274"/>
    </source>
</evidence>
<keyword evidence="9" id="KW-1185">Reference proteome</keyword>
<keyword evidence="3" id="KW-0809">Transit peptide</keyword>
<dbReference type="EMBL" id="KK583208">
    <property type="protein sequence ID" value="KDO28997.1"/>
    <property type="molecule type" value="Genomic_DNA"/>
</dbReference>
<organism evidence="8 9">
    <name type="scientific">Saprolegnia parasitica (strain CBS 223.65)</name>
    <dbReference type="NCBI Taxonomy" id="695850"/>
    <lineage>
        <taxon>Eukaryota</taxon>
        <taxon>Sar</taxon>
        <taxon>Stramenopiles</taxon>
        <taxon>Oomycota</taxon>
        <taxon>Saprolegniomycetes</taxon>
        <taxon>Saprolegniales</taxon>
        <taxon>Saprolegniaceae</taxon>
        <taxon>Saprolegnia</taxon>
    </lineage>
</organism>